<dbReference type="EMBL" id="CM045770">
    <property type="protein sequence ID" value="KAI7991803.1"/>
    <property type="molecule type" value="Genomic_DNA"/>
</dbReference>
<accession>A0ACC0FT41</accession>
<evidence type="ECO:0000313" key="1">
    <source>
        <dbReference type="EMBL" id="KAI7991803.1"/>
    </source>
</evidence>
<keyword evidence="2" id="KW-1185">Reference proteome</keyword>
<name>A0ACC0FT41_9ERIC</name>
<organism evidence="1 2">
    <name type="scientific">Camellia lanceoleosa</name>
    <dbReference type="NCBI Taxonomy" id="1840588"/>
    <lineage>
        <taxon>Eukaryota</taxon>
        <taxon>Viridiplantae</taxon>
        <taxon>Streptophyta</taxon>
        <taxon>Embryophyta</taxon>
        <taxon>Tracheophyta</taxon>
        <taxon>Spermatophyta</taxon>
        <taxon>Magnoliopsida</taxon>
        <taxon>eudicotyledons</taxon>
        <taxon>Gunneridae</taxon>
        <taxon>Pentapetalae</taxon>
        <taxon>asterids</taxon>
        <taxon>Ericales</taxon>
        <taxon>Theaceae</taxon>
        <taxon>Camellia</taxon>
    </lineage>
</organism>
<reference evidence="1 2" key="1">
    <citation type="journal article" date="2022" name="Plant J.">
        <title>Chromosome-level genome of Camellia lanceoleosa provides a valuable resource for understanding genome evolution and self-incompatibility.</title>
        <authorList>
            <person name="Gong W."/>
            <person name="Xiao S."/>
            <person name="Wang L."/>
            <person name="Liao Z."/>
            <person name="Chang Y."/>
            <person name="Mo W."/>
            <person name="Hu G."/>
            <person name="Li W."/>
            <person name="Zhao G."/>
            <person name="Zhu H."/>
            <person name="Hu X."/>
            <person name="Ji K."/>
            <person name="Xiang X."/>
            <person name="Song Q."/>
            <person name="Yuan D."/>
            <person name="Jin S."/>
            <person name="Zhang L."/>
        </authorList>
    </citation>
    <scope>NUCLEOTIDE SEQUENCE [LARGE SCALE GENOMIC DNA]</scope>
    <source>
        <strain evidence="1">SQ_2022a</strain>
    </source>
</reference>
<gene>
    <name evidence="1" type="ORF">LOK49_LG12G01533</name>
</gene>
<comment type="caution">
    <text evidence="1">The sequence shown here is derived from an EMBL/GenBank/DDBJ whole genome shotgun (WGS) entry which is preliminary data.</text>
</comment>
<proteinExistence type="predicted"/>
<protein>
    <submittedName>
        <fullName evidence="1">Receptor-like protein kinase</fullName>
    </submittedName>
</protein>
<dbReference type="Proteomes" id="UP001060215">
    <property type="component" value="Chromosome 13"/>
</dbReference>
<sequence length="104" mass="11797">MIRPNTGSKWFTIHELKKATKNFLSTNLIERGSFGVVYKGTLADGSMIAIKQLTESDFQGNNEFYNEVDILSNLMHRNLMPLRGCCCSVSNYEDKNNVPYEKIG</sequence>
<evidence type="ECO:0000313" key="2">
    <source>
        <dbReference type="Proteomes" id="UP001060215"/>
    </source>
</evidence>